<evidence type="ECO:0000256" key="4">
    <source>
        <dbReference type="ARBA" id="ARBA00022723"/>
    </source>
</evidence>
<evidence type="ECO:0000256" key="7">
    <source>
        <dbReference type="ARBA" id="ARBA00023033"/>
    </source>
</evidence>
<dbReference type="InterPro" id="IPR036396">
    <property type="entry name" value="Cyt_P450_sf"/>
</dbReference>
<dbReference type="Gene3D" id="1.10.630.10">
    <property type="entry name" value="Cytochrome P450"/>
    <property type="match status" value="1"/>
</dbReference>
<dbReference type="GO" id="GO:0020037">
    <property type="term" value="F:heme binding"/>
    <property type="evidence" value="ECO:0007669"/>
    <property type="project" value="InterPro"/>
</dbReference>
<gene>
    <name evidence="10" type="ORF">LPLAT_LOCUS6739</name>
</gene>
<dbReference type="PANTHER" id="PTHR24279:SF120">
    <property type="entry name" value="CYTOCHROME P450"/>
    <property type="match status" value="1"/>
</dbReference>
<dbReference type="Proteomes" id="UP001497644">
    <property type="component" value="Chromosome 2"/>
</dbReference>
<dbReference type="Pfam" id="PF00067">
    <property type="entry name" value="p450"/>
    <property type="match status" value="1"/>
</dbReference>
<evidence type="ECO:0000256" key="2">
    <source>
        <dbReference type="ARBA" id="ARBA00010617"/>
    </source>
</evidence>
<evidence type="ECO:0000256" key="6">
    <source>
        <dbReference type="ARBA" id="ARBA00023004"/>
    </source>
</evidence>
<evidence type="ECO:0000256" key="8">
    <source>
        <dbReference type="PIRSR" id="PIRSR602401-1"/>
    </source>
</evidence>
<accession>A0AAV2NP09</accession>
<comment type="similarity">
    <text evidence="2 9">Belongs to the cytochrome P450 family.</text>
</comment>
<organism evidence="10 11">
    <name type="scientific">Lasius platythorax</name>
    <dbReference type="NCBI Taxonomy" id="488582"/>
    <lineage>
        <taxon>Eukaryota</taxon>
        <taxon>Metazoa</taxon>
        <taxon>Ecdysozoa</taxon>
        <taxon>Arthropoda</taxon>
        <taxon>Hexapoda</taxon>
        <taxon>Insecta</taxon>
        <taxon>Pterygota</taxon>
        <taxon>Neoptera</taxon>
        <taxon>Endopterygota</taxon>
        <taxon>Hymenoptera</taxon>
        <taxon>Apocrita</taxon>
        <taxon>Aculeata</taxon>
        <taxon>Formicoidea</taxon>
        <taxon>Formicidae</taxon>
        <taxon>Formicinae</taxon>
        <taxon>Lasius</taxon>
        <taxon>Lasius</taxon>
    </lineage>
</organism>
<reference evidence="10" key="1">
    <citation type="submission" date="2024-04" db="EMBL/GenBank/DDBJ databases">
        <authorList>
            <consortium name="Molecular Ecology Group"/>
        </authorList>
    </citation>
    <scope>NUCLEOTIDE SEQUENCE</scope>
</reference>
<keyword evidence="4 8" id="KW-0479">Metal-binding</keyword>
<dbReference type="GO" id="GO:0016705">
    <property type="term" value="F:oxidoreductase activity, acting on paired donors, with incorporation or reduction of molecular oxygen"/>
    <property type="evidence" value="ECO:0007669"/>
    <property type="project" value="InterPro"/>
</dbReference>
<comment type="cofactor">
    <cofactor evidence="1 8">
        <name>heme</name>
        <dbReference type="ChEBI" id="CHEBI:30413"/>
    </cofactor>
</comment>
<dbReference type="GO" id="GO:0005506">
    <property type="term" value="F:iron ion binding"/>
    <property type="evidence" value="ECO:0007669"/>
    <property type="project" value="InterPro"/>
</dbReference>
<dbReference type="PRINTS" id="PR00463">
    <property type="entry name" value="EP450I"/>
</dbReference>
<dbReference type="PROSITE" id="PS00086">
    <property type="entry name" value="CYTOCHROME_P450"/>
    <property type="match status" value="1"/>
</dbReference>
<sequence>MIHCLMRSTFVTRYLSLQVYETCFYRSTTKLADTLAANEERKCVPLNTNDIISEKYAATVAQSHAIPAMSATVTSSKAMPLLETVNPEIAIEDFEISASKIVPLGHVDKTPLPFEEIPGPMILKLWEKYWRYVPLLGTQLFCSLLISRFTQGRLSWNRNVTPIKYLFDEYGCIVRINGPFVNDIVMIHRPEHIAEVFKQESELPVRSGIDILQHYRLNHRKYRSAGPFSLQGLEWLEVKEKVDRPLHETISNYIGKLNSVCGELVNKIRNIRNRQDEVPTNFHQDLTAWGMECFYVMMFNKHLGFLDSSKSTSETTKVIDALITAHMYMSRCETGFQVWRFFETPFAKKLFAACDILDEIIGKYIRQAQNKLQASSLSKQEKSPNAEKNFSLLEKMMIQGIHSDDIAILLMDMIILGVQAVINCEAFLLYFLARNPRIQKRLYDEIISVLPKTDKTTVIKESLENMPYLKACIKESLRLRPAFPYLTRLLSSAISLHGYTIPKGTFVIMANQITSQREENFEDPGKYQPERWLKQNEYASNPYQEYSCLPFGHGIRSCLGKDMAEMQMMLLTAKLVREFTIEYDYADIRSRFLMVNVPNKSLRFRFLDRN</sequence>
<evidence type="ECO:0000313" key="10">
    <source>
        <dbReference type="EMBL" id="CAL1680776.1"/>
    </source>
</evidence>
<protein>
    <recommendedName>
        <fullName evidence="12">Cytochrome P450 12a5, mitochondrial</fullName>
    </recommendedName>
</protein>
<keyword evidence="7 9" id="KW-0503">Monooxygenase</keyword>
<evidence type="ECO:0000256" key="1">
    <source>
        <dbReference type="ARBA" id="ARBA00001971"/>
    </source>
</evidence>
<evidence type="ECO:0000313" key="11">
    <source>
        <dbReference type="Proteomes" id="UP001497644"/>
    </source>
</evidence>
<keyword evidence="11" id="KW-1185">Reference proteome</keyword>
<evidence type="ECO:0000256" key="5">
    <source>
        <dbReference type="ARBA" id="ARBA00023002"/>
    </source>
</evidence>
<evidence type="ECO:0000256" key="9">
    <source>
        <dbReference type="RuleBase" id="RU000461"/>
    </source>
</evidence>
<evidence type="ECO:0008006" key="12">
    <source>
        <dbReference type="Google" id="ProtNLM"/>
    </source>
</evidence>
<dbReference type="CDD" id="cd11054">
    <property type="entry name" value="CYP24A1-like"/>
    <property type="match status" value="1"/>
</dbReference>
<dbReference type="InterPro" id="IPR050479">
    <property type="entry name" value="CYP11_CYP27_families"/>
</dbReference>
<proteinExistence type="inferred from homology"/>
<keyword evidence="3 8" id="KW-0349">Heme</keyword>
<dbReference type="SUPFAM" id="SSF48264">
    <property type="entry name" value="Cytochrome P450"/>
    <property type="match status" value="1"/>
</dbReference>
<dbReference type="AlphaFoldDB" id="A0AAV2NP09"/>
<feature type="binding site" description="axial binding residue" evidence="8">
    <location>
        <position position="558"/>
    </location>
    <ligand>
        <name>heme</name>
        <dbReference type="ChEBI" id="CHEBI:30413"/>
    </ligand>
    <ligandPart>
        <name>Fe</name>
        <dbReference type="ChEBI" id="CHEBI:18248"/>
    </ligandPart>
</feature>
<dbReference type="PRINTS" id="PR00385">
    <property type="entry name" value="P450"/>
</dbReference>
<evidence type="ECO:0000256" key="3">
    <source>
        <dbReference type="ARBA" id="ARBA00022617"/>
    </source>
</evidence>
<dbReference type="InterPro" id="IPR002401">
    <property type="entry name" value="Cyt_P450_E_grp-I"/>
</dbReference>
<keyword evidence="6 8" id="KW-0408">Iron</keyword>
<dbReference type="InterPro" id="IPR001128">
    <property type="entry name" value="Cyt_P450"/>
</dbReference>
<dbReference type="GO" id="GO:0004497">
    <property type="term" value="F:monooxygenase activity"/>
    <property type="evidence" value="ECO:0007669"/>
    <property type="project" value="UniProtKB-KW"/>
</dbReference>
<dbReference type="PANTHER" id="PTHR24279">
    <property type="entry name" value="CYTOCHROME P450"/>
    <property type="match status" value="1"/>
</dbReference>
<dbReference type="InterPro" id="IPR017972">
    <property type="entry name" value="Cyt_P450_CS"/>
</dbReference>
<keyword evidence="5 9" id="KW-0560">Oxidoreductase</keyword>
<dbReference type="EMBL" id="OZ034825">
    <property type="protein sequence ID" value="CAL1680776.1"/>
    <property type="molecule type" value="Genomic_DNA"/>
</dbReference>
<name>A0AAV2NP09_9HYME</name>